<name>A0A0J1BJX3_RHOIS</name>
<sequence>MGGESGIANSGRTRCLVHYGLNLQSRPASVRNDTTTS</sequence>
<dbReference type="EMBL" id="LECT01000010">
    <property type="protein sequence ID" value="KLU06850.1"/>
    <property type="molecule type" value="Genomic_DNA"/>
</dbReference>
<protein>
    <submittedName>
        <fullName evidence="1">Uncharacterized protein</fullName>
    </submittedName>
</protein>
<dbReference type="Proteomes" id="UP000036367">
    <property type="component" value="Unassembled WGS sequence"/>
</dbReference>
<accession>A0A0J1BJX3</accession>
<comment type="caution">
    <text evidence="1">The sequence shown here is derived from an EMBL/GenBank/DDBJ whole genome shotgun (WGS) entry which is preliminary data.</text>
</comment>
<reference evidence="1" key="1">
    <citation type="submission" date="2015-05" db="EMBL/GenBank/DDBJ databases">
        <title>Permanent draft genome of Rhodopirellula islandicus K833.</title>
        <authorList>
            <person name="Kizina J."/>
            <person name="Richter M."/>
            <person name="Glockner F.O."/>
            <person name="Harder J."/>
        </authorList>
    </citation>
    <scope>NUCLEOTIDE SEQUENCE [LARGE SCALE GENOMIC DNA]</scope>
    <source>
        <strain evidence="1">K833</strain>
    </source>
</reference>
<dbReference type="AlphaFoldDB" id="A0A0J1BJX3"/>
<dbReference type="PATRIC" id="fig|595434.4.peg.1118"/>
<proteinExistence type="predicted"/>
<evidence type="ECO:0000313" key="2">
    <source>
        <dbReference type="Proteomes" id="UP000036367"/>
    </source>
</evidence>
<evidence type="ECO:0000313" key="1">
    <source>
        <dbReference type="EMBL" id="KLU06850.1"/>
    </source>
</evidence>
<organism evidence="1 2">
    <name type="scientific">Rhodopirellula islandica</name>
    <dbReference type="NCBI Taxonomy" id="595434"/>
    <lineage>
        <taxon>Bacteria</taxon>
        <taxon>Pseudomonadati</taxon>
        <taxon>Planctomycetota</taxon>
        <taxon>Planctomycetia</taxon>
        <taxon>Pirellulales</taxon>
        <taxon>Pirellulaceae</taxon>
        <taxon>Rhodopirellula</taxon>
    </lineage>
</organism>
<dbReference type="STRING" id="595434.RISK_001164"/>
<keyword evidence="2" id="KW-1185">Reference proteome</keyword>
<gene>
    <name evidence="1" type="ORF">RISK_001164</name>
</gene>